<dbReference type="GO" id="GO:0051213">
    <property type="term" value="F:dioxygenase activity"/>
    <property type="evidence" value="ECO:0007669"/>
    <property type="project" value="InterPro"/>
</dbReference>
<feature type="compositionally biased region" description="Basic and acidic residues" evidence="1">
    <location>
        <begin position="78"/>
        <end position="88"/>
    </location>
</feature>
<proteinExistence type="predicted"/>
<dbReference type="SUPFAM" id="SSF51197">
    <property type="entry name" value="Clavaminate synthase-like"/>
    <property type="match status" value="1"/>
</dbReference>
<reference evidence="3 4" key="1">
    <citation type="submission" date="2024-01" db="EMBL/GenBank/DDBJ databases">
        <title>Comparative genomics of Cryptococcus and Kwoniella reveals pathogenesis evolution and contrasting modes of karyotype evolution via chromosome fusion or intercentromeric recombination.</title>
        <authorList>
            <person name="Coelho M.A."/>
            <person name="David-Palma M."/>
            <person name="Shea T."/>
            <person name="Bowers K."/>
            <person name="McGinley-Smith S."/>
            <person name="Mohammad A.W."/>
            <person name="Gnirke A."/>
            <person name="Yurkov A.M."/>
            <person name="Nowrousian M."/>
            <person name="Sun S."/>
            <person name="Cuomo C.A."/>
            <person name="Heitman J."/>
        </authorList>
    </citation>
    <scope>NUCLEOTIDE SEQUENCE [LARGE SCALE GENOMIC DNA]</scope>
    <source>
        <strain evidence="3 4">PYCC6329</strain>
    </source>
</reference>
<dbReference type="InterPro" id="IPR027450">
    <property type="entry name" value="AlkB-like"/>
</dbReference>
<feature type="region of interest" description="Disordered" evidence="1">
    <location>
        <begin position="447"/>
        <end position="468"/>
    </location>
</feature>
<dbReference type="GeneID" id="91105800"/>
<organism evidence="3 4">
    <name type="scientific">Kwoniella europaea PYCC6329</name>
    <dbReference type="NCBI Taxonomy" id="1423913"/>
    <lineage>
        <taxon>Eukaryota</taxon>
        <taxon>Fungi</taxon>
        <taxon>Dikarya</taxon>
        <taxon>Basidiomycota</taxon>
        <taxon>Agaricomycotina</taxon>
        <taxon>Tremellomycetes</taxon>
        <taxon>Tremellales</taxon>
        <taxon>Cryptococcaceae</taxon>
        <taxon>Kwoniella</taxon>
    </lineage>
</organism>
<dbReference type="InterPro" id="IPR032854">
    <property type="entry name" value="ALKBH3"/>
</dbReference>
<keyword evidence="4" id="KW-1185">Reference proteome</keyword>
<evidence type="ECO:0000313" key="3">
    <source>
        <dbReference type="EMBL" id="WWD08885.1"/>
    </source>
</evidence>
<dbReference type="EMBL" id="CP144090">
    <property type="protein sequence ID" value="WWD08885.1"/>
    <property type="molecule type" value="Genomic_DNA"/>
</dbReference>
<gene>
    <name evidence="3" type="ORF">V865_006999</name>
</gene>
<dbReference type="PANTHER" id="PTHR31212">
    <property type="entry name" value="ALPHA-KETOGLUTARATE-DEPENDENT DIOXYGENASE ALKB HOMOLOG 3"/>
    <property type="match status" value="1"/>
</dbReference>
<dbReference type="Proteomes" id="UP001358614">
    <property type="component" value="Chromosome 2"/>
</dbReference>
<sequence length="519" mass="58404">MPNSDNQDEEDTDTKLALLASLLEPLSFPFERLLESLNEADGDVGKAAEDLLLPRAGNNKNKRKAGYSLQSWLKKPKKDIADDKLDPRELDDDDTEVNDAGPSNSIKPTNSDNIDLLSILRGRPPSSPTKNKTLPQPALLLTSQSAIDCHNLPITLLDSPLPPSLASALYLELMEESEKSWYNNEFYLAGKQVKSPHTVQMYKYPSLSNDEEEGNAEGATWGKGITYWYSGTNMVDIADYPPLLRKAADLVERAVNESISKRKRYPLEWAGEWKANCCGTNRYDGAKSSVGWHADQLTYLGPYTTIASLSLGTPRAFRLRQTNTVDPSFSTNTKPIRTYELKLGHNSLCLMNAGCQERYKHTVPPQKALDLFRPTFGKDERPIPLHQQRTYTSRINITFRVEYHNDRFYRDDFHPNPSTGPSGPREGTPMCKCGIPTLLRADQKAKARSRLFPPTSPTKPTLKQQRQDKDTNLNMIEDDMVYFWQCQSPSQTGDMKGCGFFRILDMDKEGRGPCVKDVV</sequence>
<dbReference type="AlphaFoldDB" id="A0AAX4KQZ6"/>
<dbReference type="Gene3D" id="2.60.120.590">
    <property type="entry name" value="Alpha-ketoglutarate-dependent dioxygenase AlkB-like"/>
    <property type="match status" value="1"/>
</dbReference>
<dbReference type="InterPro" id="IPR037151">
    <property type="entry name" value="AlkB-like_sf"/>
</dbReference>
<name>A0AAX4KQZ6_9TREE</name>
<feature type="compositionally biased region" description="Polar residues" evidence="1">
    <location>
        <begin position="101"/>
        <end position="112"/>
    </location>
</feature>
<dbReference type="RefSeq" id="XP_066086852.1">
    <property type="nucleotide sequence ID" value="XM_066230755.1"/>
</dbReference>
<dbReference type="GO" id="GO:0006307">
    <property type="term" value="P:DNA alkylation repair"/>
    <property type="evidence" value="ECO:0007669"/>
    <property type="project" value="InterPro"/>
</dbReference>
<evidence type="ECO:0000313" key="4">
    <source>
        <dbReference type="Proteomes" id="UP001358614"/>
    </source>
</evidence>
<feature type="domain" description="Fe2OG dioxygenase" evidence="2">
    <location>
        <begin position="274"/>
        <end position="403"/>
    </location>
</feature>
<dbReference type="InterPro" id="IPR005123">
    <property type="entry name" value="Oxoglu/Fe-dep_dioxygenase_dom"/>
</dbReference>
<feature type="region of interest" description="Disordered" evidence="1">
    <location>
        <begin position="78"/>
        <end position="112"/>
    </location>
</feature>
<dbReference type="KEGG" id="ker:91105800"/>
<dbReference type="Pfam" id="PF13532">
    <property type="entry name" value="2OG-FeII_Oxy_2"/>
    <property type="match status" value="1"/>
</dbReference>
<dbReference type="PROSITE" id="PS51471">
    <property type="entry name" value="FE2OG_OXY"/>
    <property type="match status" value="1"/>
</dbReference>
<evidence type="ECO:0000259" key="2">
    <source>
        <dbReference type="PROSITE" id="PS51471"/>
    </source>
</evidence>
<feature type="region of interest" description="Disordered" evidence="1">
    <location>
        <begin position="410"/>
        <end position="429"/>
    </location>
</feature>
<evidence type="ECO:0000256" key="1">
    <source>
        <dbReference type="SAM" id="MobiDB-lite"/>
    </source>
</evidence>
<protein>
    <recommendedName>
        <fullName evidence="2">Fe2OG dioxygenase domain-containing protein</fullName>
    </recommendedName>
</protein>
<accession>A0AAX4KQZ6</accession>
<dbReference type="PANTHER" id="PTHR31212:SF4">
    <property type="entry name" value="ALPHA-KETOGLUTARATE-DEPENDENT DIOXYGENASE ALKB HOMOLOG 3"/>
    <property type="match status" value="1"/>
</dbReference>